<keyword evidence="1" id="KW-0812">Transmembrane</keyword>
<dbReference type="EMBL" id="JAVFKD010000002">
    <property type="protein sequence ID" value="KAK5996440.1"/>
    <property type="molecule type" value="Genomic_DNA"/>
</dbReference>
<evidence type="ECO:0000313" key="2">
    <source>
        <dbReference type="EMBL" id="KAK5996440.1"/>
    </source>
</evidence>
<accession>A0ABR0SXC4</accession>
<reference evidence="2 3" key="1">
    <citation type="submission" date="2024-01" db="EMBL/GenBank/DDBJ databases">
        <title>Complete genome of Cladobotryum mycophilum ATHUM6906.</title>
        <authorList>
            <person name="Christinaki A.C."/>
            <person name="Myridakis A.I."/>
            <person name="Kouvelis V.N."/>
        </authorList>
    </citation>
    <scope>NUCLEOTIDE SEQUENCE [LARGE SCALE GENOMIC DNA]</scope>
    <source>
        <strain evidence="2 3">ATHUM6906</strain>
    </source>
</reference>
<dbReference type="Proteomes" id="UP001338125">
    <property type="component" value="Unassembled WGS sequence"/>
</dbReference>
<keyword evidence="1" id="KW-0472">Membrane</keyword>
<protein>
    <submittedName>
        <fullName evidence="2">Uncharacterized protein</fullName>
    </submittedName>
</protein>
<feature type="transmembrane region" description="Helical" evidence="1">
    <location>
        <begin position="153"/>
        <end position="173"/>
    </location>
</feature>
<name>A0ABR0SXC4_9HYPO</name>
<keyword evidence="3" id="KW-1185">Reference proteome</keyword>
<sequence length="178" mass="19062">MSAKAPSAGQPGLFSTPGGPRTGNLPLHVLRHGTGLVTFGLLFGFVVPLTPYPRLGLTAHIQFCVEGTMILATGLLLQSDPFSTDAEGQRRVPLADRLGPWQKRLVYVATASMWVTLLSEAANAWWGTHWVLTLAHQAAGLTGSSPAAKWKEIVVALSHWPFGMLLAATYPCVLGTMF</sequence>
<organism evidence="2 3">
    <name type="scientific">Cladobotryum mycophilum</name>
    <dbReference type="NCBI Taxonomy" id="491253"/>
    <lineage>
        <taxon>Eukaryota</taxon>
        <taxon>Fungi</taxon>
        <taxon>Dikarya</taxon>
        <taxon>Ascomycota</taxon>
        <taxon>Pezizomycotina</taxon>
        <taxon>Sordariomycetes</taxon>
        <taxon>Hypocreomycetidae</taxon>
        <taxon>Hypocreales</taxon>
        <taxon>Hypocreaceae</taxon>
        <taxon>Cladobotryum</taxon>
    </lineage>
</organism>
<comment type="caution">
    <text evidence="2">The sequence shown here is derived from an EMBL/GenBank/DDBJ whole genome shotgun (WGS) entry which is preliminary data.</text>
</comment>
<feature type="transmembrane region" description="Helical" evidence="1">
    <location>
        <begin position="105"/>
        <end position="126"/>
    </location>
</feature>
<evidence type="ECO:0000256" key="1">
    <source>
        <dbReference type="SAM" id="Phobius"/>
    </source>
</evidence>
<evidence type="ECO:0000313" key="3">
    <source>
        <dbReference type="Proteomes" id="UP001338125"/>
    </source>
</evidence>
<gene>
    <name evidence="2" type="ORF">PT974_01774</name>
</gene>
<proteinExistence type="predicted"/>
<feature type="transmembrane region" description="Helical" evidence="1">
    <location>
        <begin position="29"/>
        <end position="49"/>
    </location>
</feature>
<keyword evidence="1" id="KW-1133">Transmembrane helix</keyword>